<evidence type="ECO:0000313" key="1">
    <source>
        <dbReference type="EMBL" id="MBW87719.1"/>
    </source>
</evidence>
<accession>A0A2P2J2M4</accession>
<dbReference type="EMBL" id="GGEC01007236">
    <property type="protein sequence ID" value="MBW87719.1"/>
    <property type="molecule type" value="Transcribed_RNA"/>
</dbReference>
<proteinExistence type="predicted"/>
<name>A0A2P2J2M4_RHIMU</name>
<protein>
    <submittedName>
        <fullName evidence="1">Uncharacterized protein</fullName>
    </submittedName>
</protein>
<sequence length="53" mass="6097">MGLSLCYEHTLKLVIPVVMQAKKMTICLHAWSDGFPNYLFPVLFSFLMQCALF</sequence>
<dbReference type="AlphaFoldDB" id="A0A2P2J2M4"/>
<organism evidence="1">
    <name type="scientific">Rhizophora mucronata</name>
    <name type="common">Asiatic mangrove</name>
    <dbReference type="NCBI Taxonomy" id="61149"/>
    <lineage>
        <taxon>Eukaryota</taxon>
        <taxon>Viridiplantae</taxon>
        <taxon>Streptophyta</taxon>
        <taxon>Embryophyta</taxon>
        <taxon>Tracheophyta</taxon>
        <taxon>Spermatophyta</taxon>
        <taxon>Magnoliopsida</taxon>
        <taxon>eudicotyledons</taxon>
        <taxon>Gunneridae</taxon>
        <taxon>Pentapetalae</taxon>
        <taxon>rosids</taxon>
        <taxon>fabids</taxon>
        <taxon>Malpighiales</taxon>
        <taxon>Rhizophoraceae</taxon>
        <taxon>Rhizophora</taxon>
    </lineage>
</organism>
<reference evidence="1" key="1">
    <citation type="submission" date="2018-02" db="EMBL/GenBank/DDBJ databases">
        <title>Rhizophora mucronata_Transcriptome.</title>
        <authorList>
            <person name="Meera S.P."/>
            <person name="Sreeshan A."/>
            <person name="Augustine A."/>
        </authorList>
    </citation>
    <scope>NUCLEOTIDE SEQUENCE</scope>
    <source>
        <tissue evidence="1">Leaf</tissue>
    </source>
</reference>